<sequence length="229" mass="25485">DLFGILGDVDPSELRVLGKVYSAGLDVNYKLLHHDLADGVFPAYSTNGANASPRAKRRGGNQYGITEADVIEGPLWEIAARDRIRIKNFVTDYDRMRSGMRIKAQFMRALKLHERVFSLCKLIDSPLRQNLVNTKFEMRLVLAFNKVFIPTVSAERELVKALEATISEAATTLIDFFDLDDIIDNNKTEADRKTHFNNNETEAGLIVAETLPSAATVGTASKKHTISSD</sequence>
<accession>A0A067BL41</accession>
<feature type="non-terminal residue" evidence="1">
    <location>
        <position position="1"/>
    </location>
</feature>
<dbReference type="RefSeq" id="XP_012211844.1">
    <property type="nucleotide sequence ID" value="XM_012356454.1"/>
</dbReference>
<dbReference type="KEGG" id="spar:SPRG_17116"/>
<dbReference type="VEuPathDB" id="FungiDB:SPRG_17116"/>
<dbReference type="STRING" id="695850.A0A067BL41"/>
<name>A0A067BL41_SAPPC</name>
<dbReference type="Proteomes" id="UP000030745">
    <property type="component" value="Unassembled WGS sequence"/>
</dbReference>
<dbReference type="OrthoDB" id="187808at2759"/>
<proteinExistence type="predicted"/>
<evidence type="ECO:0000313" key="2">
    <source>
        <dbReference type="Proteomes" id="UP000030745"/>
    </source>
</evidence>
<dbReference type="GeneID" id="24138677"/>
<protein>
    <submittedName>
        <fullName evidence="1">Uncharacterized protein</fullName>
    </submittedName>
</protein>
<dbReference type="EMBL" id="KK583660">
    <property type="protein sequence ID" value="KDO17445.1"/>
    <property type="molecule type" value="Genomic_DNA"/>
</dbReference>
<reference evidence="1 2" key="1">
    <citation type="journal article" date="2013" name="PLoS Genet.">
        <title>Distinctive expansion of potential virulence genes in the genome of the oomycete fish pathogen Saprolegnia parasitica.</title>
        <authorList>
            <person name="Jiang R.H."/>
            <person name="de Bruijn I."/>
            <person name="Haas B.J."/>
            <person name="Belmonte R."/>
            <person name="Lobach L."/>
            <person name="Christie J."/>
            <person name="van den Ackerveken G."/>
            <person name="Bottin A."/>
            <person name="Bulone V."/>
            <person name="Diaz-Moreno S.M."/>
            <person name="Dumas B."/>
            <person name="Fan L."/>
            <person name="Gaulin E."/>
            <person name="Govers F."/>
            <person name="Grenville-Briggs L.J."/>
            <person name="Horner N.R."/>
            <person name="Levin J.Z."/>
            <person name="Mammella M."/>
            <person name="Meijer H.J."/>
            <person name="Morris P."/>
            <person name="Nusbaum C."/>
            <person name="Oome S."/>
            <person name="Phillips A.J."/>
            <person name="van Rooyen D."/>
            <person name="Rzeszutek E."/>
            <person name="Saraiva M."/>
            <person name="Secombes C.J."/>
            <person name="Seidl M.F."/>
            <person name="Snel B."/>
            <person name="Stassen J.H."/>
            <person name="Sykes S."/>
            <person name="Tripathy S."/>
            <person name="van den Berg H."/>
            <person name="Vega-Arreguin J.C."/>
            <person name="Wawra S."/>
            <person name="Young S.K."/>
            <person name="Zeng Q."/>
            <person name="Dieguez-Uribeondo J."/>
            <person name="Russ C."/>
            <person name="Tyler B.M."/>
            <person name="van West P."/>
        </authorList>
    </citation>
    <scope>NUCLEOTIDE SEQUENCE [LARGE SCALE GENOMIC DNA]</scope>
    <source>
        <strain evidence="1 2">CBS 223.65</strain>
    </source>
</reference>
<keyword evidence="2" id="KW-1185">Reference proteome</keyword>
<dbReference type="AlphaFoldDB" id="A0A067BL41"/>
<evidence type="ECO:0000313" key="1">
    <source>
        <dbReference type="EMBL" id="KDO17445.1"/>
    </source>
</evidence>
<organism evidence="1 2">
    <name type="scientific">Saprolegnia parasitica (strain CBS 223.65)</name>
    <dbReference type="NCBI Taxonomy" id="695850"/>
    <lineage>
        <taxon>Eukaryota</taxon>
        <taxon>Sar</taxon>
        <taxon>Stramenopiles</taxon>
        <taxon>Oomycota</taxon>
        <taxon>Saprolegniomycetes</taxon>
        <taxon>Saprolegniales</taxon>
        <taxon>Saprolegniaceae</taxon>
        <taxon>Saprolegnia</taxon>
    </lineage>
</organism>
<gene>
    <name evidence="1" type="ORF">SPRG_17116</name>
</gene>